<dbReference type="RefSeq" id="WP_302118842.1">
    <property type="nucleotide sequence ID" value="NZ_SJPU01000002.1"/>
</dbReference>
<dbReference type="EMBL" id="SJPU01000002">
    <property type="protein sequence ID" value="TWU15664.1"/>
    <property type="molecule type" value="Genomic_DNA"/>
</dbReference>
<keyword evidence="2" id="KW-1185">Reference proteome</keyword>
<evidence type="ECO:0000313" key="1">
    <source>
        <dbReference type="EMBL" id="TWU15664.1"/>
    </source>
</evidence>
<evidence type="ECO:0000313" key="2">
    <source>
        <dbReference type="Proteomes" id="UP000319908"/>
    </source>
</evidence>
<reference evidence="1 2" key="1">
    <citation type="journal article" date="2020" name="Antonie Van Leeuwenhoek">
        <title>Rhodopirellula heiligendammensis sp. nov., Rhodopirellula pilleata sp. nov., and Rhodopirellula solitaria sp. nov. isolated from natural or artificial marine surfaces in Northern Germany and California, USA, and emended description of the genus Rhodopirellula.</title>
        <authorList>
            <person name="Kallscheuer N."/>
            <person name="Wiegand S."/>
            <person name="Jogler M."/>
            <person name="Boedeker C."/>
            <person name="Peeters S.H."/>
            <person name="Rast P."/>
            <person name="Heuer A."/>
            <person name="Jetten M.S.M."/>
            <person name="Rohde M."/>
            <person name="Jogler C."/>
        </authorList>
    </citation>
    <scope>NUCLEOTIDE SEQUENCE [LARGE SCALE GENOMIC DNA]</scope>
    <source>
        <strain evidence="1 2">Poly21</strain>
    </source>
</reference>
<protein>
    <submittedName>
        <fullName evidence="1">Uncharacterized protein</fullName>
    </submittedName>
</protein>
<comment type="caution">
    <text evidence="1">The sequence shown here is derived from an EMBL/GenBank/DDBJ whole genome shotgun (WGS) entry which is preliminary data.</text>
</comment>
<sequence length="54" mass="5962">MRQLIIFGQTFVLGVQDNTGELEQVFMLTGNSFSPMIEATAPLEHLAIRPLAKS</sequence>
<dbReference type="AlphaFoldDB" id="A0A5C6BXW4"/>
<accession>A0A5C6BXW4</accession>
<dbReference type="Proteomes" id="UP000319908">
    <property type="component" value="Unassembled WGS sequence"/>
</dbReference>
<proteinExistence type="predicted"/>
<gene>
    <name evidence="1" type="ORF">Poly21_28610</name>
</gene>
<organism evidence="1 2">
    <name type="scientific">Allorhodopirellula heiligendammensis</name>
    <dbReference type="NCBI Taxonomy" id="2714739"/>
    <lineage>
        <taxon>Bacteria</taxon>
        <taxon>Pseudomonadati</taxon>
        <taxon>Planctomycetota</taxon>
        <taxon>Planctomycetia</taxon>
        <taxon>Pirellulales</taxon>
        <taxon>Pirellulaceae</taxon>
        <taxon>Allorhodopirellula</taxon>
    </lineage>
</organism>
<name>A0A5C6BXW4_9BACT</name>